<dbReference type="AlphaFoldDB" id="A0A1X7RXW5"/>
<evidence type="ECO:0000313" key="3">
    <source>
        <dbReference type="EMBL" id="SMQ52235.1"/>
    </source>
</evidence>
<feature type="region of interest" description="Disordered" evidence="1">
    <location>
        <begin position="1"/>
        <end position="34"/>
    </location>
</feature>
<evidence type="ECO:0000313" key="4">
    <source>
        <dbReference type="Proteomes" id="UP000215127"/>
    </source>
</evidence>
<organism evidence="3 4">
    <name type="scientific">Zymoseptoria tritici (strain ST99CH_3D7)</name>
    <dbReference type="NCBI Taxonomy" id="1276538"/>
    <lineage>
        <taxon>Eukaryota</taxon>
        <taxon>Fungi</taxon>
        <taxon>Dikarya</taxon>
        <taxon>Ascomycota</taxon>
        <taxon>Pezizomycotina</taxon>
        <taxon>Dothideomycetes</taxon>
        <taxon>Dothideomycetidae</taxon>
        <taxon>Mycosphaerellales</taxon>
        <taxon>Mycosphaerellaceae</taxon>
        <taxon>Zymoseptoria</taxon>
    </lineage>
</organism>
<dbReference type="SUPFAM" id="SSF53474">
    <property type="entry name" value="alpha/beta-Hydrolases"/>
    <property type="match status" value="1"/>
</dbReference>
<dbReference type="EMBL" id="LT853698">
    <property type="protein sequence ID" value="SMQ52235.1"/>
    <property type="molecule type" value="Genomic_DNA"/>
</dbReference>
<protein>
    <recommendedName>
        <fullName evidence="2">KANL3/Tex30 alpha/beta hydrolase-like domain-containing protein</fullName>
    </recommendedName>
</protein>
<dbReference type="PANTHER" id="PTHR13136">
    <property type="entry name" value="TESTIS DEVELOPMENT PROTEIN PRTD"/>
    <property type="match status" value="1"/>
</dbReference>
<dbReference type="InterPro" id="IPR046879">
    <property type="entry name" value="KANL3/Tex30_Abhydrolase"/>
</dbReference>
<feature type="domain" description="KANL3/Tex30 alpha/beta hydrolase-like" evidence="2">
    <location>
        <begin position="107"/>
        <end position="224"/>
    </location>
</feature>
<gene>
    <name evidence="3" type="ORF">ZT3D7_G7388</name>
</gene>
<feature type="region of interest" description="Disordered" evidence="1">
    <location>
        <begin position="266"/>
        <end position="286"/>
    </location>
</feature>
<evidence type="ECO:0000259" key="2">
    <source>
        <dbReference type="Pfam" id="PF20408"/>
    </source>
</evidence>
<dbReference type="Proteomes" id="UP000215127">
    <property type="component" value="Chromosome 7"/>
</dbReference>
<keyword evidence="4" id="KW-1185">Reference proteome</keyword>
<evidence type="ECO:0000256" key="1">
    <source>
        <dbReference type="SAM" id="MobiDB-lite"/>
    </source>
</evidence>
<proteinExistence type="predicted"/>
<dbReference type="PANTHER" id="PTHR13136:SF11">
    <property type="entry name" value="TESTIS-EXPRESSED PROTEIN 30"/>
    <property type="match status" value="1"/>
</dbReference>
<sequence>MPKRKRAAQASPKANSEEDAAKAATELKENGDVAPLKDDFEVPYADKTITCEKHGSQDIAPSLVFTHGAGGGLGAAAVQDFAKGFAAVAPVICFKGNMNLKSRVKMFHAVVEDQDPAKALGGRSMGARAAVMAAVELEKPPTALVLISYPLTAGGKEQKRQPEGREQILVDLPEETDVLFVSGDQDSQCDLELLAEIRGKMKAKTWLVEVKGADHGMTVKPKSAVQSIGLKTGQIAAEWLSSRDESKQYCQVAWDDEQSAVLCGEWQEQSVSDEEPPQSQRKRRKK</sequence>
<dbReference type="InterPro" id="IPR029058">
    <property type="entry name" value="AB_hydrolase_fold"/>
</dbReference>
<dbReference type="Gene3D" id="3.40.50.1820">
    <property type="entry name" value="alpha/beta hydrolase"/>
    <property type="match status" value="1"/>
</dbReference>
<dbReference type="InterPro" id="IPR026555">
    <property type="entry name" value="NSL3/Tex30"/>
</dbReference>
<accession>A0A1X7RXW5</accession>
<feature type="compositionally biased region" description="Basic and acidic residues" evidence="1">
    <location>
        <begin position="15"/>
        <end position="34"/>
    </location>
</feature>
<dbReference type="STRING" id="1276538.A0A1X7RXW5"/>
<reference evidence="3 4" key="1">
    <citation type="submission" date="2016-06" db="EMBL/GenBank/DDBJ databases">
        <authorList>
            <person name="Kjaerup R.B."/>
            <person name="Dalgaard T.S."/>
            <person name="Juul-Madsen H.R."/>
        </authorList>
    </citation>
    <scope>NUCLEOTIDE SEQUENCE [LARGE SCALE GENOMIC DNA]</scope>
</reference>
<dbReference type="Pfam" id="PF20408">
    <property type="entry name" value="Abhydrolase_11"/>
    <property type="match status" value="1"/>
</dbReference>
<name>A0A1X7RXW5_ZYMT9</name>